<keyword evidence="2" id="KW-0328">Glycosyltransferase</keyword>
<feature type="transmembrane region" description="Helical" evidence="4">
    <location>
        <begin position="136"/>
        <end position="157"/>
    </location>
</feature>
<evidence type="ECO:0000256" key="3">
    <source>
        <dbReference type="ARBA" id="ARBA00022679"/>
    </source>
</evidence>
<accession>A0A955I1C6</accession>
<sequence length="299" mass="33846">MDKEIKASILVQVVAYKSLKELTECLDCLLADPVTDIDLDISILDNSSEIDITSDLRERFPTVTFATSDKNLGFGKAHNRIFQNSHDKQYDHILILNPDSRISSKDISALVSIAQETGAGVVAPSLYNDNEDEASVIYMIPGLLLPFYVILSKLGLIDKRYGQTIFKNRAEVEAVSGACMLIKADLFRDLKGFDEDFFMYYEDHDLCRRIRSTGMKILIEPSIRAFHHIGTASKDHQDQKAWLWLQAIYSQALFYYKHDNILGASVAKLVTLGLLFVGRNRISPEQYKETASKLRSLKR</sequence>
<evidence type="ECO:0000313" key="6">
    <source>
        <dbReference type="Proteomes" id="UP000741282"/>
    </source>
</evidence>
<keyword evidence="4" id="KW-0812">Transmembrane</keyword>
<dbReference type="SUPFAM" id="SSF53448">
    <property type="entry name" value="Nucleotide-diphospho-sugar transferases"/>
    <property type="match status" value="1"/>
</dbReference>
<dbReference type="Gene3D" id="3.90.550.10">
    <property type="entry name" value="Spore Coat Polysaccharide Biosynthesis Protein SpsA, Chain A"/>
    <property type="match status" value="1"/>
</dbReference>
<comment type="caution">
    <text evidence="5">The sequence shown here is derived from an EMBL/GenBank/DDBJ whole genome shotgun (WGS) entry which is preliminary data.</text>
</comment>
<keyword evidence="4" id="KW-0472">Membrane</keyword>
<comment type="similarity">
    <text evidence="1">Belongs to the glycosyltransferase 2 family.</text>
</comment>
<dbReference type="AlphaFoldDB" id="A0A955I1C6"/>
<reference evidence="5" key="1">
    <citation type="submission" date="2020-04" db="EMBL/GenBank/DDBJ databases">
        <authorList>
            <person name="Zhang T."/>
        </authorList>
    </citation>
    <scope>NUCLEOTIDE SEQUENCE</scope>
    <source>
        <strain evidence="5">HKST-UBA17</strain>
    </source>
</reference>
<reference evidence="5" key="2">
    <citation type="journal article" date="2021" name="Microbiome">
        <title>Successional dynamics and alternative stable states in a saline activated sludge microbial community over 9 years.</title>
        <authorList>
            <person name="Wang Y."/>
            <person name="Ye J."/>
            <person name="Ju F."/>
            <person name="Liu L."/>
            <person name="Boyd J.A."/>
            <person name="Deng Y."/>
            <person name="Parks D.H."/>
            <person name="Jiang X."/>
            <person name="Yin X."/>
            <person name="Woodcroft B.J."/>
            <person name="Tyson G.W."/>
            <person name="Hugenholtz P."/>
            <person name="Polz M.F."/>
            <person name="Zhang T."/>
        </authorList>
    </citation>
    <scope>NUCLEOTIDE SEQUENCE</scope>
    <source>
        <strain evidence="5">HKST-UBA17</strain>
    </source>
</reference>
<keyword evidence="4" id="KW-1133">Transmembrane helix</keyword>
<evidence type="ECO:0000313" key="5">
    <source>
        <dbReference type="EMBL" id="MCA9377215.1"/>
    </source>
</evidence>
<dbReference type="PANTHER" id="PTHR43179:SF12">
    <property type="entry name" value="GALACTOFURANOSYLTRANSFERASE GLFT2"/>
    <property type="match status" value="1"/>
</dbReference>
<evidence type="ECO:0000256" key="1">
    <source>
        <dbReference type="ARBA" id="ARBA00006739"/>
    </source>
</evidence>
<dbReference type="Pfam" id="PF13641">
    <property type="entry name" value="Glyco_tranf_2_3"/>
    <property type="match status" value="1"/>
</dbReference>
<dbReference type="PANTHER" id="PTHR43179">
    <property type="entry name" value="RHAMNOSYLTRANSFERASE WBBL"/>
    <property type="match status" value="1"/>
</dbReference>
<dbReference type="CDD" id="cd04186">
    <property type="entry name" value="GT_2_like_c"/>
    <property type="match status" value="1"/>
</dbReference>
<dbReference type="GO" id="GO:0016757">
    <property type="term" value="F:glycosyltransferase activity"/>
    <property type="evidence" value="ECO:0007669"/>
    <property type="project" value="UniProtKB-KW"/>
</dbReference>
<dbReference type="InterPro" id="IPR029044">
    <property type="entry name" value="Nucleotide-diphossugar_trans"/>
</dbReference>
<dbReference type="EMBL" id="JAGQLN010000026">
    <property type="protein sequence ID" value="MCA9377215.1"/>
    <property type="molecule type" value="Genomic_DNA"/>
</dbReference>
<dbReference type="Proteomes" id="UP000741282">
    <property type="component" value="Unassembled WGS sequence"/>
</dbReference>
<organism evidence="5 6">
    <name type="scientific">Candidatus Dojkabacteria bacterium</name>
    <dbReference type="NCBI Taxonomy" id="2099670"/>
    <lineage>
        <taxon>Bacteria</taxon>
        <taxon>Candidatus Dojkabacteria</taxon>
    </lineage>
</organism>
<protein>
    <submittedName>
        <fullName evidence="5">Glycosyltransferase family 2 protein</fullName>
    </submittedName>
</protein>
<keyword evidence="3" id="KW-0808">Transferase</keyword>
<gene>
    <name evidence="5" type="ORF">KC685_04840</name>
</gene>
<proteinExistence type="inferred from homology"/>
<name>A0A955I1C6_9BACT</name>
<evidence type="ECO:0000256" key="4">
    <source>
        <dbReference type="SAM" id="Phobius"/>
    </source>
</evidence>
<evidence type="ECO:0000256" key="2">
    <source>
        <dbReference type="ARBA" id="ARBA00022676"/>
    </source>
</evidence>